<evidence type="ECO:0000256" key="12">
    <source>
        <dbReference type="ARBA" id="ARBA00022741"/>
    </source>
</evidence>
<evidence type="ECO:0000256" key="9">
    <source>
        <dbReference type="ARBA" id="ARBA00022490"/>
    </source>
</evidence>
<evidence type="ECO:0000256" key="16">
    <source>
        <dbReference type="ARBA" id="ARBA00023239"/>
    </source>
</evidence>
<keyword evidence="9 18" id="KW-0963">Cytoplasm</keyword>
<feature type="binding site" evidence="18">
    <location>
        <position position="257"/>
    </location>
    <ligand>
        <name>Zn(2+)</name>
        <dbReference type="ChEBI" id="CHEBI:29105"/>
    </ligand>
</feature>
<dbReference type="AlphaFoldDB" id="A0A9D1STL1"/>
<dbReference type="EC" id="4.2.3.4" evidence="7 18"/>
<dbReference type="GO" id="GO:0008652">
    <property type="term" value="P:amino acid biosynthetic process"/>
    <property type="evidence" value="ECO:0007669"/>
    <property type="project" value="UniProtKB-KW"/>
</dbReference>
<comment type="cofactor">
    <cofactor evidence="18">
        <name>Co(2+)</name>
        <dbReference type="ChEBI" id="CHEBI:48828"/>
    </cofactor>
    <cofactor evidence="18">
        <name>Zn(2+)</name>
        <dbReference type="ChEBI" id="CHEBI:29105"/>
    </cofactor>
    <text evidence="18">Binds 1 divalent metal cation per subunit. Can use either Co(2+) or Zn(2+).</text>
</comment>
<comment type="cofactor">
    <cofactor evidence="3">
        <name>Zn(2+)</name>
        <dbReference type="ChEBI" id="CHEBI:29105"/>
    </cofactor>
</comment>
<evidence type="ECO:0000256" key="18">
    <source>
        <dbReference type="HAMAP-Rule" id="MF_00110"/>
    </source>
</evidence>
<dbReference type="PANTHER" id="PTHR43622:SF7">
    <property type="entry name" value="3-DEHYDROQUINATE SYNTHASE, CHLOROPLASTIC"/>
    <property type="match status" value="1"/>
</dbReference>
<keyword evidence="10 18" id="KW-0028">Amino-acid biosynthesis</keyword>
<dbReference type="GO" id="GO:0005737">
    <property type="term" value="C:cytoplasm"/>
    <property type="evidence" value="ECO:0007669"/>
    <property type="project" value="UniProtKB-SubCell"/>
</dbReference>
<keyword evidence="12 18" id="KW-0547">Nucleotide-binding</keyword>
<feature type="domain" description="3-dehydroquinate synthase C-terminal" evidence="20">
    <location>
        <begin position="182"/>
        <end position="315"/>
    </location>
</feature>
<evidence type="ECO:0000256" key="14">
    <source>
        <dbReference type="ARBA" id="ARBA00023027"/>
    </source>
</evidence>
<evidence type="ECO:0000256" key="5">
    <source>
        <dbReference type="ARBA" id="ARBA00004661"/>
    </source>
</evidence>
<dbReference type="InterPro" id="IPR050071">
    <property type="entry name" value="Dehydroquinate_synthase"/>
</dbReference>
<dbReference type="FunFam" id="3.40.50.1970:FF:000007">
    <property type="entry name" value="Pentafunctional AROM polypeptide"/>
    <property type="match status" value="1"/>
</dbReference>
<evidence type="ECO:0000259" key="20">
    <source>
        <dbReference type="Pfam" id="PF24621"/>
    </source>
</evidence>
<dbReference type="Pfam" id="PF24621">
    <property type="entry name" value="DHQS_C"/>
    <property type="match status" value="1"/>
</dbReference>
<evidence type="ECO:0000256" key="4">
    <source>
        <dbReference type="ARBA" id="ARBA00004496"/>
    </source>
</evidence>
<evidence type="ECO:0000256" key="6">
    <source>
        <dbReference type="ARBA" id="ARBA00005412"/>
    </source>
</evidence>
<keyword evidence="13 18" id="KW-0862">Zinc</keyword>
<dbReference type="EMBL" id="DVNZ01000218">
    <property type="protein sequence ID" value="HIU94855.1"/>
    <property type="molecule type" value="Genomic_DNA"/>
</dbReference>
<comment type="similarity">
    <text evidence="6 18">Belongs to the sugar phosphate cyclases superfamily. Dehydroquinate synthase family.</text>
</comment>
<dbReference type="GO" id="GO:0009423">
    <property type="term" value="P:chorismate biosynthetic process"/>
    <property type="evidence" value="ECO:0007669"/>
    <property type="project" value="UniProtKB-UniRule"/>
</dbReference>
<keyword evidence="11 18" id="KW-0479">Metal-binding</keyword>
<evidence type="ECO:0000256" key="7">
    <source>
        <dbReference type="ARBA" id="ARBA00013031"/>
    </source>
</evidence>
<sequence>MHTIPIRTGRPYDVLVGGGLLAQLGARTAAVCPRARRAALVADDTVDALYGGRAAAALEAAGLAVSRFSFPHGEGSKTLATYGRLLSFLAQEELTRTDCVVALGGGVTGDLAGFAAATYLRGIDLVQAPTTLLAAVDASVGGKTAVDLPEGKNLAGAFHQPALVVCDTDAFSTLPEEALACGMAEQIKHGVIADEALFQTLSAGRPDDMAAAVARSVAIKGAIVAGDEHDNGARQLLNLGHTAGHAVELLSGLAVPHGQAVAIGMALVARASAAYGWCAPDVPGRIEAALVQNGLPVRCPFGAEALARAVLHDKKRRGGTVTLVIPEAVGRCALRPVPVESLAPFLAAGLARQEGD</sequence>
<evidence type="ECO:0000313" key="22">
    <source>
        <dbReference type="Proteomes" id="UP000824128"/>
    </source>
</evidence>
<dbReference type="Gene3D" id="1.20.1090.10">
    <property type="entry name" value="Dehydroquinate synthase-like - alpha domain"/>
    <property type="match status" value="1"/>
</dbReference>
<dbReference type="CDD" id="cd08195">
    <property type="entry name" value="DHQS"/>
    <property type="match status" value="1"/>
</dbReference>
<dbReference type="GO" id="GO:0009073">
    <property type="term" value="P:aromatic amino acid family biosynthetic process"/>
    <property type="evidence" value="ECO:0007669"/>
    <property type="project" value="UniProtKB-KW"/>
</dbReference>
<comment type="cofactor">
    <cofactor evidence="2 18">
        <name>NAD(+)</name>
        <dbReference type="ChEBI" id="CHEBI:57540"/>
    </cofactor>
</comment>
<comment type="caution">
    <text evidence="18">Lacks conserved residue(s) required for the propagation of feature annotation.</text>
</comment>
<dbReference type="Proteomes" id="UP000824128">
    <property type="component" value="Unassembled WGS sequence"/>
</dbReference>
<dbReference type="HAMAP" id="MF_00110">
    <property type="entry name" value="DHQ_synthase"/>
    <property type="match status" value="1"/>
</dbReference>
<name>A0A9D1STL1_9FIRM</name>
<evidence type="ECO:0000256" key="15">
    <source>
        <dbReference type="ARBA" id="ARBA00023141"/>
    </source>
</evidence>
<dbReference type="Gene3D" id="3.40.50.1970">
    <property type="match status" value="1"/>
</dbReference>
<feature type="binding site" evidence="18">
    <location>
        <position position="241"/>
    </location>
    <ligand>
        <name>Zn(2+)</name>
        <dbReference type="ChEBI" id="CHEBI:29105"/>
    </ligand>
</feature>
<dbReference type="InterPro" id="IPR030960">
    <property type="entry name" value="DHQS/DOIS_N"/>
</dbReference>
<evidence type="ECO:0000256" key="11">
    <source>
        <dbReference type="ARBA" id="ARBA00022723"/>
    </source>
</evidence>
<feature type="binding site" evidence="18">
    <location>
        <position position="143"/>
    </location>
    <ligand>
        <name>NAD(+)</name>
        <dbReference type="ChEBI" id="CHEBI:57540"/>
    </ligand>
</feature>
<organism evidence="21 22">
    <name type="scientific">Candidatus Aphodomorpha intestinavium</name>
    <dbReference type="NCBI Taxonomy" id="2840672"/>
    <lineage>
        <taxon>Bacteria</taxon>
        <taxon>Bacillati</taxon>
        <taxon>Bacillota</taxon>
        <taxon>Clostridia</taxon>
        <taxon>Eubacteriales</taxon>
        <taxon>Candidatus Aphodomorpha</taxon>
    </lineage>
</organism>
<dbReference type="PIRSF" id="PIRSF001455">
    <property type="entry name" value="DHQ_synth"/>
    <property type="match status" value="1"/>
</dbReference>
<dbReference type="PANTHER" id="PTHR43622">
    <property type="entry name" value="3-DEHYDROQUINATE SYNTHASE"/>
    <property type="match status" value="1"/>
</dbReference>
<comment type="subcellular location">
    <subcellularLocation>
        <location evidence="4 18">Cytoplasm</location>
    </subcellularLocation>
</comment>
<protein>
    <recommendedName>
        <fullName evidence="8 18">3-dehydroquinate synthase</fullName>
        <shortName evidence="18">DHQS</shortName>
        <ecNumber evidence="7 18">4.2.3.4</ecNumber>
    </recommendedName>
</protein>
<evidence type="ECO:0000256" key="17">
    <source>
        <dbReference type="ARBA" id="ARBA00023285"/>
    </source>
</evidence>
<evidence type="ECO:0000313" key="21">
    <source>
        <dbReference type="EMBL" id="HIU94855.1"/>
    </source>
</evidence>
<keyword evidence="17 18" id="KW-0170">Cobalt</keyword>
<dbReference type="GO" id="GO:0003856">
    <property type="term" value="F:3-dehydroquinate synthase activity"/>
    <property type="evidence" value="ECO:0007669"/>
    <property type="project" value="UniProtKB-UniRule"/>
</dbReference>
<feature type="binding site" evidence="18">
    <location>
        <position position="152"/>
    </location>
    <ligand>
        <name>NAD(+)</name>
        <dbReference type="ChEBI" id="CHEBI:57540"/>
    </ligand>
</feature>
<feature type="binding site" evidence="18">
    <location>
        <begin position="130"/>
        <end position="131"/>
    </location>
    <ligand>
        <name>NAD(+)</name>
        <dbReference type="ChEBI" id="CHEBI:57540"/>
    </ligand>
</feature>
<dbReference type="GO" id="GO:0046872">
    <property type="term" value="F:metal ion binding"/>
    <property type="evidence" value="ECO:0007669"/>
    <property type="project" value="UniProtKB-KW"/>
</dbReference>
<dbReference type="SUPFAM" id="SSF56796">
    <property type="entry name" value="Dehydroquinate synthase-like"/>
    <property type="match status" value="1"/>
</dbReference>
<dbReference type="NCBIfam" id="TIGR01357">
    <property type="entry name" value="aroB"/>
    <property type="match status" value="1"/>
</dbReference>
<evidence type="ECO:0000256" key="10">
    <source>
        <dbReference type="ARBA" id="ARBA00022605"/>
    </source>
</evidence>
<comment type="catalytic activity">
    <reaction evidence="1 18">
        <text>7-phospho-2-dehydro-3-deoxy-D-arabino-heptonate = 3-dehydroquinate + phosphate</text>
        <dbReference type="Rhea" id="RHEA:21968"/>
        <dbReference type="ChEBI" id="CHEBI:32364"/>
        <dbReference type="ChEBI" id="CHEBI:43474"/>
        <dbReference type="ChEBI" id="CHEBI:58394"/>
        <dbReference type="EC" id="4.2.3.4"/>
    </reaction>
</comment>
<comment type="function">
    <text evidence="18">Catalyzes the conversion of 3-deoxy-D-arabino-heptulosonate 7-phosphate (DAHP) to dehydroquinate (DHQ).</text>
</comment>
<feature type="binding site" evidence="18">
    <location>
        <begin position="106"/>
        <end position="110"/>
    </location>
    <ligand>
        <name>NAD(+)</name>
        <dbReference type="ChEBI" id="CHEBI:57540"/>
    </ligand>
</feature>
<dbReference type="InterPro" id="IPR056179">
    <property type="entry name" value="DHQS_C"/>
</dbReference>
<proteinExistence type="inferred from homology"/>
<keyword evidence="15 18" id="KW-0057">Aromatic amino acid biosynthesis</keyword>
<reference evidence="21" key="1">
    <citation type="submission" date="2020-10" db="EMBL/GenBank/DDBJ databases">
        <authorList>
            <person name="Gilroy R."/>
        </authorList>
    </citation>
    <scope>NUCLEOTIDE SEQUENCE</scope>
    <source>
        <strain evidence="21">ChiGjej2B2-16831</strain>
    </source>
</reference>
<dbReference type="GO" id="GO:0000166">
    <property type="term" value="F:nucleotide binding"/>
    <property type="evidence" value="ECO:0007669"/>
    <property type="project" value="UniProtKB-KW"/>
</dbReference>
<evidence type="ECO:0000259" key="19">
    <source>
        <dbReference type="Pfam" id="PF01761"/>
    </source>
</evidence>
<evidence type="ECO:0000256" key="13">
    <source>
        <dbReference type="ARBA" id="ARBA00022833"/>
    </source>
</evidence>
<evidence type="ECO:0000256" key="1">
    <source>
        <dbReference type="ARBA" id="ARBA00001393"/>
    </source>
</evidence>
<dbReference type="InterPro" id="IPR030963">
    <property type="entry name" value="DHQ_synth_fam"/>
</dbReference>
<evidence type="ECO:0000256" key="3">
    <source>
        <dbReference type="ARBA" id="ARBA00001947"/>
    </source>
</evidence>
<gene>
    <name evidence="18 21" type="primary">aroB</name>
    <name evidence="21" type="ORF">IAD24_06805</name>
</gene>
<reference evidence="21" key="2">
    <citation type="journal article" date="2021" name="PeerJ">
        <title>Extensive microbial diversity within the chicken gut microbiome revealed by metagenomics and culture.</title>
        <authorList>
            <person name="Gilroy R."/>
            <person name="Ravi A."/>
            <person name="Getino M."/>
            <person name="Pursley I."/>
            <person name="Horton D.L."/>
            <person name="Alikhan N.F."/>
            <person name="Baker D."/>
            <person name="Gharbi K."/>
            <person name="Hall N."/>
            <person name="Watson M."/>
            <person name="Adriaenssens E.M."/>
            <person name="Foster-Nyarko E."/>
            <person name="Jarju S."/>
            <person name="Secka A."/>
            <person name="Antonio M."/>
            <person name="Oren A."/>
            <person name="Chaudhuri R.R."/>
            <person name="La Ragione R."/>
            <person name="Hildebrand F."/>
            <person name="Pallen M.J."/>
        </authorList>
    </citation>
    <scope>NUCLEOTIDE SEQUENCE</scope>
    <source>
        <strain evidence="21">ChiGjej2B2-16831</strain>
    </source>
</reference>
<comment type="caution">
    <text evidence="21">The sequence shown here is derived from an EMBL/GenBank/DDBJ whole genome shotgun (WGS) entry which is preliminary data.</text>
</comment>
<evidence type="ECO:0000256" key="8">
    <source>
        <dbReference type="ARBA" id="ARBA00017684"/>
    </source>
</evidence>
<dbReference type="Pfam" id="PF01761">
    <property type="entry name" value="DHQ_synthase"/>
    <property type="match status" value="1"/>
</dbReference>
<keyword evidence="14 18" id="KW-0520">NAD</keyword>
<feature type="binding site" evidence="18">
    <location>
        <position position="185"/>
    </location>
    <ligand>
        <name>Zn(2+)</name>
        <dbReference type="ChEBI" id="CHEBI:29105"/>
    </ligand>
</feature>
<keyword evidence="16 18" id="KW-0456">Lyase</keyword>
<feature type="domain" description="3-dehydroquinate synthase N-terminal" evidence="19">
    <location>
        <begin position="69"/>
        <end position="179"/>
    </location>
</feature>
<accession>A0A9D1STL1</accession>
<dbReference type="InterPro" id="IPR016037">
    <property type="entry name" value="DHQ_synth_AroB"/>
</dbReference>
<evidence type="ECO:0000256" key="2">
    <source>
        <dbReference type="ARBA" id="ARBA00001911"/>
    </source>
</evidence>
<comment type="pathway">
    <text evidence="5 18">Metabolic intermediate biosynthesis; chorismate biosynthesis; chorismate from D-erythrose 4-phosphate and phosphoenolpyruvate: step 2/7.</text>
</comment>